<evidence type="ECO:0000256" key="2">
    <source>
        <dbReference type="SAM" id="SignalP"/>
    </source>
</evidence>
<dbReference type="InterPro" id="IPR013229">
    <property type="entry name" value="PEGA"/>
</dbReference>
<reference evidence="4 5" key="1">
    <citation type="submission" date="2019-02" db="EMBL/GenBank/DDBJ databases">
        <title>Deep-cultivation of Planctomycetes and their phenomic and genomic characterization uncovers novel biology.</title>
        <authorList>
            <person name="Wiegand S."/>
            <person name="Jogler M."/>
            <person name="Boedeker C."/>
            <person name="Pinto D."/>
            <person name="Vollmers J."/>
            <person name="Rivas-Marin E."/>
            <person name="Kohn T."/>
            <person name="Peeters S.H."/>
            <person name="Heuer A."/>
            <person name="Rast P."/>
            <person name="Oberbeckmann S."/>
            <person name="Bunk B."/>
            <person name="Jeske O."/>
            <person name="Meyerdierks A."/>
            <person name="Storesund J.E."/>
            <person name="Kallscheuer N."/>
            <person name="Luecker S."/>
            <person name="Lage O.M."/>
            <person name="Pohl T."/>
            <person name="Merkel B.J."/>
            <person name="Hornburger P."/>
            <person name="Mueller R.-W."/>
            <person name="Bruemmer F."/>
            <person name="Labrenz M."/>
            <person name="Spormann A.M."/>
            <person name="Op den Camp H."/>
            <person name="Overmann J."/>
            <person name="Amann R."/>
            <person name="Jetten M.S.M."/>
            <person name="Mascher T."/>
            <person name="Medema M.H."/>
            <person name="Devos D.P."/>
            <person name="Kaster A.-K."/>
            <person name="Ovreas L."/>
            <person name="Rohde M."/>
            <person name="Galperin M.Y."/>
            <person name="Jogler C."/>
        </authorList>
    </citation>
    <scope>NUCLEOTIDE SEQUENCE [LARGE SCALE GENOMIC DNA]</scope>
    <source>
        <strain evidence="4 5">Pla163</strain>
    </source>
</reference>
<feature type="region of interest" description="Disordered" evidence="1">
    <location>
        <begin position="127"/>
        <end position="170"/>
    </location>
</feature>
<protein>
    <submittedName>
        <fullName evidence="4">PEGA domain protein</fullName>
    </submittedName>
</protein>
<evidence type="ECO:0000313" key="4">
    <source>
        <dbReference type="EMBL" id="QDU83669.1"/>
    </source>
</evidence>
<dbReference type="EMBL" id="CP036290">
    <property type="protein sequence ID" value="QDU83669.1"/>
    <property type="molecule type" value="Genomic_DNA"/>
</dbReference>
<keyword evidence="5" id="KW-1185">Reference proteome</keyword>
<sequence precursor="true">MLRAALVGGLALAATGCAAERTLIFTSDPPGAQVRLDDEMVGTTPVEVPFLHYGTRRVTYYLEEHRTRSFLVEVKAPWYGRFPIDLISEILIPVGWKDRKRVHTVLEPSDRPTDVPTQRSVFDRAEVLRRAGPNGPREMPPIEVVPALPQPTEPAADDAPSSSGGASGQR</sequence>
<keyword evidence="2" id="KW-0732">Signal</keyword>
<dbReference type="RefSeq" id="WP_419186290.1">
    <property type="nucleotide sequence ID" value="NZ_CP036290.1"/>
</dbReference>
<dbReference type="AlphaFoldDB" id="A0A518CWS6"/>
<evidence type="ECO:0000313" key="5">
    <source>
        <dbReference type="Proteomes" id="UP000319342"/>
    </source>
</evidence>
<dbReference type="Pfam" id="PF08308">
    <property type="entry name" value="PEGA"/>
    <property type="match status" value="1"/>
</dbReference>
<evidence type="ECO:0000256" key="1">
    <source>
        <dbReference type="SAM" id="MobiDB-lite"/>
    </source>
</evidence>
<feature type="chain" id="PRO_5021801302" evidence="2">
    <location>
        <begin position="20"/>
        <end position="170"/>
    </location>
</feature>
<proteinExistence type="predicted"/>
<dbReference type="Proteomes" id="UP000319342">
    <property type="component" value="Chromosome"/>
</dbReference>
<organism evidence="4 5">
    <name type="scientific">Rohdeia mirabilis</name>
    <dbReference type="NCBI Taxonomy" id="2528008"/>
    <lineage>
        <taxon>Bacteria</taxon>
        <taxon>Pseudomonadati</taxon>
        <taxon>Planctomycetota</taxon>
        <taxon>Planctomycetia</taxon>
        <taxon>Planctomycetia incertae sedis</taxon>
        <taxon>Rohdeia</taxon>
    </lineage>
</organism>
<feature type="domain" description="PEGA" evidence="3">
    <location>
        <begin position="22"/>
        <end position="75"/>
    </location>
</feature>
<dbReference type="PROSITE" id="PS51257">
    <property type="entry name" value="PROKAR_LIPOPROTEIN"/>
    <property type="match status" value="1"/>
</dbReference>
<accession>A0A518CWS6</accession>
<name>A0A518CWS6_9BACT</name>
<gene>
    <name evidence="4" type="ORF">Pla163_07680</name>
</gene>
<evidence type="ECO:0000259" key="3">
    <source>
        <dbReference type="Pfam" id="PF08308"/>
    </source>
</evidence>
<feature type="signal peptide" evidence="2">
    <location>
        <begin position="1"/>
        <end position="19"/>
    </location>
</feature>